<gene>
    <name evidence="7" type="ordered locus">WS1337</name>
</gene>
<accession>Q7M8X5</accession>
<keyword evidence="4" id="KW-1133">Transmembrane helix</keyword>
<dbReference type="InterPro" id="IPR025991">
    <property type="entry name" value="Chemoreceptor_zinc-bind_dom"/>
</dbReference>
<evidence type="ECO:0000259" key="5">
    <source>
        <dbReference type="PROSITE" id="PS50111"/>
    </source>
</evidence>
<dbReference type="Pfam" id="PF00015">
    <property type="entry name" value="MCPsignal"/>
    <property type="match status" value="1"/>
</dbReference>
<organism evidence="8">
    <name type="scientific">Wolinella succinogenes (strain ATCC 29543 / DSM 1740 / CCUG 13145 / JCM 31913 / LMG 7466 / NCTC 11488 / FDC 602W)</name>
    <name type="common">Vibrio succinogenes</name>
    <dbReference type="NCBI Taxonomy" id="273121"/>
    <lineage>
        <taxon>Bacteria</taxon>
        <taxon>Pseudomonadati</taxon>
        <taxon>Campylobacterota</taxon>
        <taxon>Epsilonproteobacteria</taxon>
        <taxon>Campylobacterales</taxon>
        <taxon>Helicobacteraceae</taxon>
        <taxon>Wolinella</taxon>
    </lineage>
</organism>
<dbReference type="RefSeq" id="WP_011139196.1">
    <property type="nucleotide sequence ID" value="NC_005090.1"/>
</dbReference>
<dbReference type="HOGENOM" id="CLU_000445_21_3_7"/>
<dbReference type="InterPro" id="IPR004089">
    <property type="entry name" value="MCPsignal_dom"/>
</dbReference>
<dbReference type="eggNOG" id="COG0840">
    <property type="taxonomic scope" value="Bacteria"/>
</dbReference>
<dbReference type="GO" id="GO:0016020">
    <property type="term" value="C:membrane"/>
    <property type="evidence" value="ECO:0007669"/>
    <property type="project" value="InterPro"/>
</dbReference>
<evidence type="ECO:0000256" key="1">
    <source>
        <dbReference type="ARBA" id="ARBA00023224"/>
    </source>
</evidence>
<dbReference type="Proteomes" id="UP000000422">
    <property type="component" value="Chromosome"/>
</dbReference>
<dbReference type="PROSITE" id="PS50885">
    <property type="entry name" value="HAMP"/>
    <property type="match status" value="1"/>
</dbReference>
<dbReference type="AlphaFoldDB" id="Q7M8X5"/>
<dbReference type="SMART" id="SM00283">
    <property type="entry name" value="MA"/>
    <property type="match status" value="1"/>
</dbReference>
<evidence type="ECO:0000313" key="8">
    <source>
        <dbReference type="Proteomes" id="UP000000422"/>
    </source>
</evidence>
<dbReference type="KEGG" id="wsu:WS1337"/>
<keyword evidence="4" id="KW-0812">Transmembrane</keyword>
<keyword evidence="1 3" id="KW-0807">Transducer</keyword>
<dbReference type="STRING" id="273121.WS1337"/>
<comment type="similarity">
    <text evidence="2">Belongs to the methyl-accepting chemotaxis (MCP) protein family.</text>
</comment>
<evidence type="ECO:0000256" key="2">
    <source>
        <dbReference type="ARBA" id="ARBA00029447"/>
    </source>
</evidence>
<dbReference type="EMBL" id="BX571660">
    <property type="protein sequence ID" value="CAE10410.1"/>
    <property type="molecule type" value="Genomic_DNA"/>
</dbReference>
<evidence type="ECO:0000256" key="3">
    <source>
        <dbReference type="PROSITE-ProRule" id="PRU00284"/>
    </source>
</evidence>
<dbReference type="GO" id="GO:0007165">
    <property type="term" value="P:signal transduction"/>
    <property type="evidence" value="ECO:0007669"/>
    <property type="project" value="UniProtKB-KW"/>
</dbReference>
<dbReference type="SUPFAM" id="SSF58104">
    <property type="entry name" value="Methyl-accepting chemotaxis protein (MCP) signaling domain"/>
    <property type="match status" value="1"/>
</dbReference>
<feature type="transmembrane region" description="Helical" evidence="4">
    <location>
        <begin position="34"/>
        <end position="54"/>
    </location>
</feature>
<dbReference type="PROSITE" id="PS50111">
    <property type="entry name" value="CHEMOTAXIS_TRANSDUC_2"/>
    <property type="match status" value="1"/>
</dbReference>
<dbReference type="Pfam" id="PF13682">
    <property type="entry name" value="CZB"/>
    <property type="match status" value="1"/>
</dbReference>
<proteinExistence type="inferred from homology"/>
<feature type="domain" description="Methyl-accepting transducer" evidence="5">
    <location>
        <begin position="164"/>
        <end position="388"/>
    </location>
</feature>
<dbReference type="InterPro" id="IPR003660">
    <property type="entry name" value="HAMP_dom"/>
</dbReference>
<dbReference type="Gene3D" id="1.10.287.950">
    <property type="entry name" value="Methyl-accepting chemotaxis protein"/>
    <property type="match status" value="1"/>
</dbReference>
<feature type="domain" description="HAMP" evidence="6">
    <location>
        <begin position="57"/>
        <end position="110"/>
    </location>
</feature>
<evidence type="ECO:0000256" key="4">
    <source>
        <dbReference type="SAM" id="Phobius"/>
    </source>
</evidence>
<evidence type="ECO:0000259" key="6">
    <source>
        <dbReference type="PROSITE" id="PS50885"/>
    </source>
</evidence>
<keyword evidence="4" id="KW-0472">Membrane</keyword>
<evidence type="ECO:0000313" key="7">
    <source>
        <dbReference type="EMBL" id="CAE10410.1"/>
    </source>
</evidence>
<dbReference type="PANTHER" id="PTHR32089">
    <property type="entry name" value="METHYL-ACCEPTING CHEMOTAXIS PROTEIN MCPB"/>
    <property type="match status" value="1"/>
</dbReference>
<keyword evidence="8" id="KW-1185">Reference proteome</keyword>
<dbReference type="PANTHER" id="PTHR32089:SF112">
    <property type="entry name" value="LYSOZYME-LIKE PROTEIN-RELATED"/>
    <property type="match status" value="1"/>
</dbReference>
<name>Q7M8X5_WOLSU</name>
<reference evidence="7 8" key="1">
    <citation type="journal article" date="2003" name="Proc. Natl. Acad. Sci. U.S.A.">
        <title>Complete genome sequence and analysis of Wolinella succinogenes.</title>
        <authorList>
            <person name="Baar C."/>
            <person name="Eppinger M."/>
            <person name="Raddatz G."/>
            <person name="Simon JM."/>
            <person name="Lanz C."/>
            <person name="Klimmek O."/>
            <person name="Nandakumar R."/>
            <person name="Gross R."/>
            <person name="Rosinus A."/>
            <person name="Keller H."/>
            <person name="Jagtap P."/>
            <person name="Linke B."/>
            <person name="Meyer F."/>
            <person name="Lederer H."/>
            <person name="Schuster S.C."/>
        </authorList>
    </citation>
    <scope>NUCLEOTIDE SEQUENCE [LARGE SCALE GENOMIC DNA]</scope>
    <source>
        <strain evidence="8">ATCC 29543 / DSM 1740 / CCUG 13145 / JCM 31913 / LMG 7466 / NCTC 11488 / FDC 602W</strain>
    </source>
</reference>
<protein>
    <submittedName>
        <fullName evidence="7">PUTATIVE MCP-DOMAIN SIGNAL TRANSDUCTION PROTEIN</fullName>
    </submittedName>
</protein>
<sequence>MKNTSYLSNALGLGWLLIALLVIGDVVQAWLIGFHWIAFTGFLVSIIAVGLLLYQLQRMRFCIEKVKAVMDEAAKGNFEPRVTHIKDFGTVGSIARSSNNLLDQVETFIRESDTAIRYASQNRFFRKFMVEGMNPTFAREGSKTNQTVEVMRQNHLNALKEGVASELYEVNQNKEQLGHLQKSFMRSVDKLEEIAKGVEGAAKESGGRIGEIQQVVDSLHSLTELIASNKEATKMLLNRSSEINSIINLINDISEQTNLLALNAAIEAARAGEHGRGFAVVAEEVRKLAEKTQKATGEIRASIQILQQDSGDIHTNSEEMNEVIERFNVIMRDFEQTLRGLNDTTVDVNHSIQDIKSRIFLNLVMVDHVVFKDNAYHAATTGNLEGVLVNHHECRFGHWYDEEGKGLYGDTPSYPLIKEPHKIVHQRAIEAVECVTKKVCDSLSMVNKFKEVEAASAQLFDLMEKMIDEKAQRR</sequence>